<name>A0ABQ4KEK0_9BACI</name>
<evidence type="ECO:0000256" key="5">
    <source>
        <dbReference type="ARBA" id="ARBA00022723"/>
    </source>
</evidence>
<accession>A0ABQ4KEK0</accession>
<dbReference type="EC" id="3.1.-.-" evidence="9"/>
<evidence type="ECO:0000256" key="2">
    <source>
        <dbReference type="ARBA" id="ARBA00022517"/>
    </source>
</evidence>
<evidence type="ECO:0000256" key="6">
    <source>
        <dbReference type="ARBA" id="ARBA00022759"/>
    </source>
</evidence>
<feature type="binding site" evidence="9">
    <location>
        <position position="133"/>
    </location>
    <ligand>
        <name>Zn(2+)</name>
        <dbReference type="ChEBI" id="CHEBI:29105"/>
        <note>catalytic</note>
    </ligand>
</feature>
<dbReference type="Proteomes" id="UP000679950">
    <property type="component" value="Unassembled WGS sequence"/>
</dbReference>
<dbReference type="PANTHER" id="PTHR46986">
    <property type="entry name" value="ENDORIBONUCLEASE YBEY, CHLOROPLASTIC"/>
    <property type="match status" value="1"/>
</dbReference>
<evidence type="ECO:0000256" key="4">
    <source>
        <dbReference type="ARBA" id="ARBA00022722"/>
    </source>
</evidence>
<keyword evidence="6 9" id="KW-0255">Endonuclease</keyword>
<dbReference type="SUPFAM" id="SSF55486">
    <property type="entry name" value="Metalloproteases ('zincins'), catalytic domain"/>
    <property type="match status" value="1"/>
</dbReference>
<dbReference type="InterPro" id="IPR020549">
    <property type="entry name" value="YbeY_CS"/>
</dbReference>
<protein>
    <recommendedName>
        <fullName evidence="9">Endoribonuclease YbeY</fullName>
        <ecNumber evidence="9">3.1.-.-</ecNumber>
    </recommendedName>
</protein>
<comment type="subcellular location">
    <subcellularLocation>
        <location evidence="9">Cytoplasm</location>
    </subcellularLocation>
</comment>
<keyword evidence="4 9" id="KW-0540">Nuclease</keyword>
<comment type="function">
    <text evidence="9">Single strand-specific metallo-endoribonuclease involved in late-stage 70S ribosome quality control and in maturation of the 3' terminus of the 16S rRNA.</text>
</comment>
<gene>
    <name evidence="9 10" type="primary">ybeY</name>
    <name evidence="10" type="ORF">J8TS2_01350</name>
</gene>
<comment type="similarity">
    <text evidence="1 9">Belongs to the endoribonuclease YbeY family.</text>
</comment>
<comment type="cofactor">
    <cofactor evidence="9">
        <name>Zn(2+)</name>
        <dbReference type="ChEBI" id="CHEBI:29105"/>
    </cofactor>
    <text evidence="9">Binds 1 zinc ion.</text>
</comment>
<dbReference type="InterPro" id="IPR023091">
    <property type="entry name" value="MetalPrtase_cat_dom_sf_prd"/>
</dbReference>
<evidence type="ECO:0000256" key="8">
    <source>
        <dbReference type="ARBA" id="ARBA00022833"/>
    </source>
</evidence>
<reference evidence="10 11" key="1">
    <citation type="submission" date="2021-03" db="EMBL/GenBank/DDBJ databases">
        <title>Antimicrobial resistance genes in bacteria isolated from Japanese honey, and their potential for conferring macrolide and lincosamide resistance in the American foulbrood pathogen Paenibacillus larvae.</title>
        <authorList>
            <person name="Okamoto M."/>
            <person name="Kumagai M."/>
            <person name="Kanamori H."/>
            <person name="Takamatsu D."/>
        </authorList>
    </citation>
    <scope>NUCLEOTIDE SEQUENCE [LARGE SCALE GENOMIC DNA]</scope>
    <source>
        <strain evidence="10 11">J8TS2</strain>
    </source>
</reference>
<dbReference type="Pfam" id="PF02130">
    <property type="entry name" value="YbeY"/>
    <property type="match status" value="1"/>
</dbReference>
<evidence type="ECO:0000256" key="1">
    <source>
        <dbReference type="ARBA" id="ARBA00010875"/>
    </source>
</evidence>
<keyword evidence="11" id="KW-1185">Reference proteome</keyword>
<evidence type="ECO:0000313" key="11">
    <source>
        <dbReference type="Proteomes" id="UP000679950"/>
    </source>
</evidence>
<dbReference type="PROSITE" id="PS01306">
    <property type="entry name" value="UPF0054"/>
    <property type="match status" value="1"/>
</dbReference>
<keyword evidence="3 9" id="KW-0698">rRNA processing</keyword>
<keyword evidence="9" id="KW-0963">Cytoplasm</keyword>
<evidence type="ECO:0000256" key="3">
    <source>
        <dbReference type="ARBA" id="ARBA00022552"/>
    </source>
</evidence>
<proteinExistence type="inferred from homology"/>
<feature type="binding site" evidence="9">
    <location>
        <position position="123"/>
    </location>
    <ligand>
        <name>Zn(2+)</name>
        <dbReference type="ChEBI" id="CHEBI:29105"/>
        <note>catalytic</note>
    </ligand>
</feature>
<sequence>MVALLIDAIDETGQLTEENLGMIEKLLTHAAEVEEIDEEAEVSLIFVSNPKIQEINKEYRGKDQVTDVISFALEESLEGEVMIQGTQLPRVLGDIIISLDRTEEQAREYGHSFKRELGFLAVHGFLHLLGYDHMNKEDEELMFNKQNEILAGFGLER</sequence>
<evidence type="ECO:0000256" key="7">
    <source>
        <dbReference type="ARBA" id="ARBA00022801"/>
    </source>
</evidence>
<feature type="binding site" evidence="9">
    <location>
        <position position="127"/>
    </location>
    <ligand>
        <name>Zn(2+)</name>
        <dbReference type="ChEBI" id="CHEBI:29105"/>
        <note>catalytic</note>
    </ligand>
</feature>
<dbReference type="PANTHER" id="PTHR46986:SF1">
    <property type="entry name" value="ENDORIBONUCLEASE YBEY, CHLOROPLASTIC"/>
    <property type="match status" value="1"/>
</dbReference>
<dbReference type="EMBL" id="BORB01000001">
    <property type="protein sequence ID" value="GIN55816.1"/>
    <property type="molecule type" value="Genomic_DNA"/>
</dbReference>
<evidence type="ECO:0000256" key="9">
    <source>
        <dbReference type="HAMAP-Rule" id="MF_00009"/>
    </source>
</evidence>
<evidence type="ECO:0000313" key="10">
    <source>
        <dbReference type="EMBL" id="GIN55816.1"/>
    </source>
</evidence>
<organism evidence="10 11">
    <name type="scientific">Lederbergia ruris</name>
    <dbReference type="NCBI Taxonomy" id="217495"/>
    <lineage>
        <taxon>Bacteria</taxon>
        <taxon>Bacillati</taxon>
        <taxon>Bacillota</taxon>
        <taxon>Bacilli</taxon>
        <taxon>Bacillales</taxon>
        <taxon>Bacillaceae</taxon>
        <taxon>Lederbergia</taxon>
    </lineage>
</organism>
<keyword evidence="2 9" id="KW-0690">Ribosome biogenesis</keyword>
<keyword evidence="8 9" id="KW-0862">Zinc</keyword>
<comment type="caution">
    <text evidence="10">The sequence shown here is derived from an EMBL/GenBank/DDBJ whole genome shotgun (WGS) entry which is preliminary data.</text>
</comment>
<dbReference type="NCBIfam" id="TIGR00043">
    <property type="entry name" value="rRNA maturation RNase YbeY"/>
    <property type="match status" value="1"/>
</dbReference>
<dbReference type="InterPro" id="IPR002036">
    <property type="entry name" value="YbeY"/>
</dbReference>
<dbReference type="HAMAP" id="MF_00009">
    <property type="entry name" value="Endoribonucl_YbeY"/>
    <property type="match status" value="1"/>
</dbReference>
<keyword evidence="7 9" id="KW-0378">Hydrolase</keyword>
<dbReference type="Gene3D" id="3.40.390.30">
    <property type="entry name" value="Metalloproteases ('zincins'), catalytic domain"/>
    <property type="match status" value="1"/>
</dbReference>
<keyword evidence="5 9" id="KW-0479">Metal-binding</keyword>